<dbReference type="EMBL" id="VZTZ01055165">
    <property type="protein sequence ID" value="NXU46784.1"/>
    <property type="molecule type" value="Genomic_DNA"/>
</dbReference>
<dbReference type="GO" id="GO:0016787">
    <property type="term" value="F:hydrolase activity"/>
    <property type="evidence" value="ECO:0007669"/>
    <property type="project" value="UniProtKB-KW"/>
</dbReference>
<gene>
    <name evidence="8" type="primary">Ervk18_5</name>
    <name evidence="8" type="ORF">DRYBRU_R15370</name>
</gene>
<feature type="non-terminal residue" evidence="8">
    <location>
        <position position="67"/>
    </location>
</feature>
<evidence type="ECO:0000313" key="9">
    <source>
        <dbReference type="Proteomes" id="UP000525319"/>
    </source>
</evidence>
<dbReference type="GO" id="GO:0004519">
    <property type="term" value="F:endonuclease activity"/>
    <property type="evidence" value="ECO:0007669"/>
    <property type="project" value="UniProtKB-KW"/>
</dbReference>
<dbReference type="SUPFAM" id="SSF56672">
    <property type="entry name" value="DNA/RNA polymerases"/>
    <property type="match status" value="1"/>
</dbReference>
<dbReference type="PANTHER" id="PTHR41694">
    <property type="entry name" value="ENDOGENOUS RETROVIRUS GROUP K MEMBER POL PROTEIN"/>
    <property type="match status" value="1"/>
</dbReference>
<accession>A0A7L3KYQ5</accession>
<keyword evidence="9" id="KW-1185">Reference proteome</keyword>
<comment type="caution">
    <text evidence="8">The sequence shown here is derived from an EMBL/GenBank/DDBJ whole genome shotgun (WGS) entry which is preliminary data.</text>
</comment>
<evidence type="ECO:0000256" key="2">
    <source>
        <dbReference type="ARBA" id="ARBA00022695"/>
    </source>
</evidence>
<dbReference type="Pfam" id="PF06817">
    <property type="entry name" value="RVT_thumb"/>
    <property type="match status" value="1"/>
</dbReference>
<dbReference type="InterPro" id="IPR043502">
    <property type="entry name" value="DNA/RNA_pol_sf"/>
</dbReference>
<keyword evidence="4" id="KW-0255">Endonuclease</keyword>
<evidence type="ECO:0000256" key="4">
    <source>
        <dbReference type="ARBA" id="ARBA00022759"/>
    </source>
</evidence>
<evidence type="ECO:0000256" key="1">
    <source>
        <dbReference type="ARBA" id="ARBA00022679"/>
    </source>
</evidence>
<evidence type="ECO:0000256" key="3">
    <source>
        <dbReference type="ARBA" id="ARBA00022722"/>
    </source>
</evidence>
<sequence length="67" mass="7800">WNYLGMIITETRIRPEKLKINAQVATVNDVQKLVGDLQWIRNWCGVANEEIQPLFKLLEGLKHPMEP</sequence>
<dbReference type="GO" id="GO:0003964">
    <property type="term" value="F:RNA-directed DNA polymerase activity"/>
    <property type="evidence" value="ECO:0007669"/>
    <property type="project" value="UniProtKB-KW"/>
</dbReference>
<dbReference type="InterPro" id="IPR043128">
    <property type="entry name" value="Rev_trsase/Diguanyl_cyclase"/>
</dbReference>
<evidence type="ECO:0000256" key="6">
    <source>
        <dbReference type="ARBA" id="ARBA00022918"/>
    </source>
</evidence>
<dbReference type="Proteomes" id="UP000525319">
    <property type="component" value="Unassembled WGS sequence"/>
</dbReference>
<protein>
    <submittedName>
        <fullName evidence="8">POK18 protein</fullName>
    </submittedName>
</protein>
<keyword evidence="6" id="KW-0695">RNA-directed DNA polymerase</keyword>
<dbReference type="AlphaFoldDB" id="A0A7L3KYQ5"/>
<dbReference type="Gene3D" id="3.30.70.270">
    <property type="match status" value="1"/>
</dbReference>
<keyword evidence="1" id="KW-0808">Transferase</keyword>
<feature type="non-terminal residue" evidence="8">
    <location>
        <position position="1"/>
    </location>
</feature>
<evidence type="ECO:0000256" key="5">
    <source>
        <dbReference type="ARBA" id="ARBA00022801"/>
    </source>
</evidence>
<feature type="domain" description="Reverse transcriptase thumb" evidence="7">
    <location>
        <begin position="17"/>
        <end position="66"/>
    </location>
</feature>
<evidence type="ECO:0000259" key="7">
    <source>
        <dbReference type="Pfam" id="PF06817"/>
    </source>
</evidence>
<name>A0A7L3KYQ5_9PASS</name>
<dbReference type="GO" id="GO:0035613">
    <property type="term" value="F:RNA stem-loop binding"/>
    <property type="evidence" value="ECO:0007669"/>
    <property type="project" value="TreeGrafter"/>
</dbReference>
<organism evidence="8 9">
    <name type="scientific">Drymodes brunneopygia</name>
    <dbReference type="NCBI Taxonomy" id="626378"/>
    <lineage>
        <taxon>Eukaryota</taxon>
        <taxon>Metazoa</taxon>
        <taxon>Chordata</taxon>
        <taxon>Craniata</taxon>
        <taxon>Vertebrata</taxon>
        <taxon>Euteleostomi</taxon>
        <taxon>Archelosauria</taxon>
        <taxon>Archosauria</taxon>
        <taxon>Dinosauria</taxon>
        <taxon>Saurischia</taxon>
        <taxon>Theropoda</taxon>
        <taxon>Coelurosauria</taxon>
        <taxon>Aves</taxon>
        <taxon>Neognathae</taxon>
        <taxon>Neoaves</taxon>
        <taxon>Telluraves</taxon>
        <taxon>Australaves</taxon>
        <taxon>Passeriformes</taxon>
        <taxon>Petroicidae</taxon>
        <taxon>Drymodes</taxon>
    </lineage>
</organism>
<reference evidence="8 9" key="1">
    <citation type="submission" date="2019-09" db="EMBL/GenBank/DDBJ databases">
        <title>Bird 10,000 Genomes (B10K) Project - Family phase.</title>
        <authorList>
            <person name="Zhang G."/>
        </authorList>
    </citation>
    <scope>NUCLEOTIDE SEQUENCE [LARGE SCALE GENOMIC DNA]</scope>
    <source>
        <strain evidence="8">B10K-DU-030-03</strain>
    </source>
</reference>
<dbReference type="OrthoDB" id="9319918at2759"/>
<keyword evidence="2" id="KW-0548">Nucleotidyltransferase</keyword>
<dbReference type="InterPro" id="IPR010661">
    <property type="entry name" value="RVT_thumb"/>
</dbReference>
<keyword evidence="3" id="KW-0540">Nuclease</keyword>
<keyword evidence="5" id="KW-0378">Hydrolase</keyword>
<evidence type="ECO:0000313" key="8">
    <source>
        <dbReference type="EMBL" id="NXU46784.1"/>
    </source>
</evidence>
<dbReference type="PANTHER" id="PTHR41694:SF3">
    <property type="entry name" value="RNA-DIRECTED DNA POLYMERASE-RELATED"/>
    <property type="match status" value="1"/>
</dbReference>
<proteinExistence type="predicted"/>